<dbReference type="EMBL" id="CP111020">
    <property type="protein sequence ID" value="WAR13815.1"/>
    <property type="molecule type" value="Genomic_DNA"/>
</dbReference>
<sequence>MVNIRPERESGSWSDDWMTSPEIDEEAPLLAGTTMTSPRRESQCDTPTSQRGSQNSGRDRKVVLDLEDTTRLYHYMDEAAEFLLYQLDQENSRERRMSLFTDRPPRCAKVKAALSKVMIALTGAKGISATVLLQPSSWKFVADPQVLEDPVQIVVLYTRFLFFSVSTATLCGFIER</sequence>
<organism evidence="2 3">
    <name type="scientific">Mya arenaria</name>
    <name type="common">Soft-shell clam</name>
    <dbReference type="NCBI Taxonomy" id="6604"/>
    <lineage>
        <taxon>Eukaryota</taxon>
        <taxon>Metazoa</taxon>
        <taxon>Spiralia</taxon>
        <taxon>Lophotrochozoa</taxon>
        <taxon>Mollusca</taxon>
        <taxon>Bivalvia</taxon>
        <taxon>Autobranchia</taxon>
        <taxon>Heteroconchia</taxon>
        <taxon>Euheterodonta</taxon>
        <taxon>Imparidentia</taxon>
        <taxon>Neoheterodontei</taxon>
        <taxon>Myida</taxon>
        <taxon>Myoidea</taxon>
        <taxon>Myidae</taxon>
        <taxon>Mya</taxon>
    </lineage>
</organism>
<protein>
    <submittedName>
        <fullName evidence="2">Uncharacterized protein</fullName>
    </submittedName>
</protein>
<evidence type="ECO:0000256" key="1">
    <source>
        <dbReference type="SAM" id="MobiDB-lite"/>
    </source>
</evidence>
<dbReference type="Proteomes" id="UP001164746">
    <property type="component" value="Chromosome 9"/>
</dbReference>
<reference evidence="2" key="1">
    <citation type="submission" date="2022-11" db="EMBL/GenBank/DDBJ databases">
        <title>Centuries of genome instability and evolution in soft-shell clam transmissible cancer (bioRxiv).</title>
        <authorList>
            <person name="Hart S.F.M."/>
            <person name="Yonemitsu M.A."/>
            <person name="Giersch R.M."/>
            <person name="Beal B.F."/>
            <person name="Arriagada G."/>
            <person name="Davis B.W."/>
            <person name="Ostrander E.A."/>
            <person name="Goff S.P."/>
            <person name="Metzger M.J."/>
        </authorList>
    </citation>
    <scope>NUCLEOTIDE SEQUENCE</scope>
    <source>
        <strain evidence="2">MELC-2E11</strain>
        <tissue evidence="2">Siphon/mantle</tissue>
    </source>
</reference>
<evidence type="ECO:0000313" key="3">
    <source>
        <dbReference type="Proteomes" id="UP001164746"/>
    </source>
</evidence>
<feature type="compositionally biased region" description="Basic and acidic residues" evidence="1">
    <location>
        <begin position="1"/>
        <end position="10"/>
    </location>
</feature>
<evidence type="ECO:0000313" key="2">
    <source>
        <dbReference type="EMBL" id="WAR13815.1"/>
    </source>
</evidence>
<name>A0ABY7EVF1_MYAAR</name>
<gene>
    <name evidence="2" type="ORF">MAR_003920</name>
</gene>
<feature type="compositionally biased region" description="Polar residues" evidence="1">
    <location>
        <begin position="44"/>
        <end position="56"/>
    </location>
</feature>
<keyword evidence="3" id="KW-1185">Reference proteome</keyword>
<feature type="region of interest" description="Disordered" evidence="1">
    <location>
        <begin position="1"/>
        <end position="61"/>
    </location>
</feature>
<proteinExistence type="predicted"/>
<accession>A0ABY7EVF1</accession>